<dbReference type="CDD" id="cd19869">
    <property type="entry name" value="DSRM_DCL_plant"/>
    <property type="match status" value="1"/>
</dbReference>
<evidence type="ECO:0000256" key="1">
    <source>
        <dbReference type="ARBA" id="ARBA00022884"/>
    </source>
</evidence>
<dbReference type="InterPro" id="IPR014720">
    <property type="entry name" value="dsRBD_dom"/>
</dbReference>
<dbReference type="PANTHER" id="PTHR46205">
    <property type="entry name" value="LOQUACIOUS, ISOFORM B"/>
    <property type="match status" value="1"/>
</dbReference>
<dbReference type="GO" id="GO:0003723">
    <property type="term" value="F:RNA binding"/>
    <property type="evidence" value="ECO:0007669"/>
    <property type="project" value="UniProtKB-UniRule"/>
</dbReference>
<reference evidence="5" key="1">
    <citation type="journal article" date="2010" name="Nat. Biotechnol.">
        <title>Draft genome sequence of the oilseed species Ricinus communis.</title>
        <authorList>
            <person name="Chan A.P."/>
            <person name="Crabtree J."/>
            <person name="Zhao Q."/>
            <person name="Lorenzi H."/>
            <person name="Orvis J."/>
            <person name="Puiu D."/>
            <person name="Melake-Berhan A."/>
            <person name="Jones K.M."/>
            <person name="Redman J."/>
            <person name="Chen G."/>
            <person name="Cahoon E.B."/>
            <person name="Gedil M."/>
            <person name="Stanke M."/>
            <person name="Haas B.J."/>
            <person name="Wortman J.R."/>
            <person name="Fraser-Liggett C.M."/>
            <person name="Ravel J."/>
            <person name="Rabinowicz P.D."/>
        </authorList>
    </citation>
    <scope>NUCLEOTIDE SEQUENCE [LARGE SCALE GENOMIC DNA]</scope>
    <source>
        <strain evidence="5">cv. Hale</strain>
    </source>
</reference>
<organism evidence="4 5">
    <name type="scientific">Ricinus communis</name>
    <name type="common">Castor bean</name>
    <dbReference type="NCBI Taxonomy" id="3988"/>
    <lineage>
        <taxon>Eukaryota</taxon>
        <taxon>Viridiplantae</taxon>
        <taxon>Streptophyta</taxon>
        <taxon>Embryophyta</taxon>
        <taxon>Tracheophyta</taxon>
        <taxon>Spermatophyta</taxon>
        <taxon>Magnoliopsida</taxon>
        <taxon>eudicotyledons</taxon>
        <taxon>Gunneridae</taxon>
        <taxon>Pentapetalae</taxon>
        <taxon>rosids</taxon>
        <taxon>fabids</taxon>
        <taxon>Malpighiales</taxon>
        <taxon>Euphorbiaceae</taxon>
        <taxon>Acalyphoideae</taxon>
        <taxon>Acalypheae</taxon>
        <taxon>Ricinus</taxon>
    </lineage>
</organism>
<dbReference type="eggNOG" id="ENOG502S4Z9">
    <property type="taxonomic scope" value="Eukaryota"/>
</dbReference>
<dbReference type="SUPFAM" id="SSF54768">
    <property type="entry name" value="dsRNA-binding domain-like"/>
    <property type="match status" value="1"/>
</dbReference>
<dbReference type="InParanoid" id="B9SMV4"/>
<keyword evidence="5" id="KW-1185">Reference proteome</keyword>
<protein>
    <submittedName>
        <fullName evidence="4">Double-stranded RNA binding protein, putative</fullName>
    </submittedName>
</protein>
<dbReference type="InterPro" id="IPR051247">
    <property type="entry name" value="RLC_Component"/>
</dbReference>
<dbReference type="STRING" id="3988.B9SMV4"/>
<dbReference type="OMA" id="HQRLFTF"/>
<accession>B9SMV4</accession>
<dbReference type="SMART" id="SM00358">
    <property type="entry name" value="DSRM"/>
    <property type="match status" value="1"/>
</dbReference>
<dbReference type="Pfam" id="PF14709">
    <property type="entry name" value="DND1_DSRM"/>
    <property type="match status" value="1"/>
</dbReference>
<name>B9SMV4_RICCO</name>
<evidence type="ECO:0000256" key="2">
    <source>
        <dbReference type="PROSITE-ProRule" id="PRU00266"/>
    </source>
</evidence>
<sequence>MEKKCLEPYPQQKQSHINLKNLPPINPPTTSIPYYQVKRNKTITRYVPKVAKPRPEEEGGVKAVKFDHEANTKADILAEQEEIDDLSSVCAIKHIDSNNFVKKTHSKLNYEGSDNRVLVDKSSELKRVSAKSQLHEICVANNWKPPLYECCKEEGPCHQRLFTFKVIVEMIGAEYIVLECYGIPKIKKKTAAEHAAEGALWYLKHLGYFPINKWDKKKK</sequence>
<feature type="domain" description="DRBM" evidence="3">
    <location>
        <begin position="129"/>
        <end position="205"/>
    </location>
</feature>
<proteinExistence type="predicted"/>
<evidence type="ECO:0000259" key="3">
    <source>
        <dbReference type="PROSITE" id="PS50137"/>
    </source>
</evidence>
<dbReference type="FunCoup" id="B9SMV4">
    <property type="interactions" value="128"/>
</dbReference>
<dbReference type="OrthoDB" id="786951at2759"/>
<evidence type="ECO:0000313" key="5">
    <source>
        <dbReference type="Proteomes" id="UP000008311"/>
    </source>
</evidence>
<dbReference type="EMBL" id="EQ974038">
    <property type="protein sequence ID" value="EEF35075.1"/>
    <property type="molecule type" value="Genomic_DNA"/>
</dbReference>
<dbReference type="Gene3D" id="3.30.160.20">
    <property type="match status" value="1"/>
</dbReference>
<keyword evidence="1 2" id="KW-0694">RNA-binding</keyword>
<dbReference type="PANTHER" id="PTHR46205:SF3">
    <property type="entry name" value="LOQUACIOUS, ISOFORM B"/>
    <property type="match status" value="1"/>
</dbReference>
<gene>
    <name evidence="4" type="ORF">RCOM_0471170</name>
</gene>
<dbReference type="AlphaFoldDB" id="B9SMV4"/>
<dbReference type="Proteomes" id="UP000008311">
    <property type="component" value="Unassembled WGS sequence"/>
</dbReference>
<dbReference type="KEGG" id="rcu:8280306"/>
<evidence type="ECO:0000313" key="4">
    <source>
        <dbReference type="EMBL" id="EEF35075.1"/>
    </source>
</evidence>
<dbReference type="PROSITE" id="PS50137">
    <property type="entry name" value="DS_RBD"/>
    <property type="match status" value="1"/>
</dbReference>